<evidence type="ECO:0000313" key="2">
    <source>
        <dbReference type="EMBL" id="KAF0979561.1"/>
    </source>
</evidence>
<dbReference type="InterPro" id="IPR015915">
    <property type="entry name" value="Kelch-typ_b-propeller"/>
</dbReference>
<feature type="region of interest" description="Disordered" evidence="1">
    <location>
        <begin position="339"/>
        <end position="377"/>
    </location>
</feature>
<dbReference type="GeneID" id="68108643"/>
<dbReference type="SUPFAM" id="SSF117281">
    <property type="entry name" value="Kelch motif"/>
    <property type="match status" value="1"/>
</dbReference>
<gene>
    <name evidence="2" type="ORF">FDP41_001425</name>
</gene>
<dbReference type="AlphaFoldDB" id="A0A6A5BYG1"/>
<feature type="region of interest" description="Disordered" evidence="1">
    <location>
        <begin position="1"/>
        <end position="55"/>
    </location>
</feature>
<dbReference type="PANTHER" id="PTHR23244">
    <property type="entry name" value="KELCH REPEAT DOMAIN"/>
    <property type="match status" value="1"/>
</dbReference>
<dbReference type="VEuPathDB" id="AmoebaDB:NF0092470"/>
<name>A0A6A5BYG1_NAEFO</name>
<dbReference type="Proteomes" id="UP000444721">
    <property type="component" value="Unassembled WGS sequence"/>
</dbReference>
<feature type="compositionally biased region" description="Polar residues" evidence="1">
    <location>
        <begin position="45"/>
        <end position="55"/>
    </location>
</feature>
<keyword evidence="3" id="KW-1185">Reference proteome</keyword>
<accession>A0A6A5BYG1</accession>
<protein>
    <submittedName>
        <fullName evidence="2">Uncharacterized protein</fullName>
    </submittedName>
</protein>
<feature type="compositionally biased region" description="Low complexity" evidence="1">
    <location>
        <begin position="1"/>
        <end position="24"/>
    </location>
</feature>
<feature type="compositionally biased region" description="Low complexity" evidence="1">
    <location>
        <begin position="347"/>
        <end position="358"/>
    </location>
</feature>
<evidence type="ECO:0000313" key="3">
    <source>
        <dbReference type="Proteomes" id="UP000444721"/>
    </source>
</evidence>
<dbReference type="RefSeq" id="XP_044564274.1">
    <property type="nucleotide sequence ID" value="XM_044704508.1"/>
</dbReference>
<evidence type="ECO:0000256" key="1">
    <source>
        <dbReference type="SAM" id="MobiDB-lite"/>
    </source>
</evidence>
<proteinExistence type="predicted"/>
<dbReference type="EMBL" id="VFQX01000024">
    <property type="protein sequence ID" value="KAF0979561.1"/>
    <property type="molecule type" value="Genomic_DNA"/>
</dbReference>
<comment type="caution">
    <text evidence="2">The sequence shown here is derived from an EMBL/GenBank/DDBJ whole genome shotgun (WGS) entry which is preliminary data.</text>
</comment>
<dbReference type="VEuPathDB" id="AmoebaDB:FDP41_001425"/>
<dbReference type="Gene3D" id="2.120.10.80">
    <property type="entry name" value="Kelch-type beta propeller"/>
    <property type="match status" value="1"/>
</dbReference>
<dbReference type="OMA" id="ATHANHK"/>
<sequence length="609" mass="68098">MTEIPKLNLSLKKNNSEPNNNNNNWGHSRVSSSDTNSDDVMLSPRGSSNSAHSTGTIGVNGGISVISQFVEPLNHTKKSNASIHWRCVHVLEHPDFEMNALDDESSYHTSLQIIPFSIVDAVTQKSRYALVHGSKRGVSVLELVEELTQATDNRTGTQWIIKYHTKLESNGFGSSAVLLKRSQQRYSNEAVNQNRTLTSRMKKLFKSSKNDVSACPHPSNIFFQYKFSSHEFKLFAAGEENTSSNTNGNGISKKSSFLNSNFWPSAHANHTVLAVSKDLFIFGGNYLKWNDLTQDSNSNNNNNNINDPLSSSVTDTSKKTTFVYVFDMKKKKFEQPKLPSFSIPKQSSVSTASRSSCSTDYLGGGEGGGTTHPIHIPLPIEDVDTKQKERRSNLLDSIKLFVKERKGSIHDHRQLSTDIRDIGPLNRFGHSVVNVNGVAYLYGGRLRKPYASGHPDQVNPYSDDSVYSYNFRTSQFTRLKIKSSEKPHPRMFHAMVEIPENNCFLMMGGHSANETILDDEGLSMMMMEDSQSKPLSITTTPLRYFTDCYLFDILRSEWTLVKQRGHIPLSAETECRSPLALTRTKEGNFLCVVKNGSGSLEVYEGKLTF</sequence>
<organism evidence="2 3">
    <name type="scientific">Naegleria fowleri</name>
    <name type="common">Brain eating amoeba</name>
    <dbReference type="NCBI Taxonomy" id="5763"/>
    <lineage>
        <taxon>Eukaryota</taxon>
        <taxon>Discoba</taxon>
        <taxon>Heterolobosea</taxon>
        <taxon>Tetramitia</taxon>
        <taxon>Eutetramitia</taxon>
        <taxon>Vahlkampfiidae</taxon>
        <taxon>Naegleria</taxon>
    </lineage>
</organism>
<dbReference type="OrthoDB" id="10375437at2759"/>
<reference evidence="2 3" key="1">
    <citation type="journal article" date="2019" name="Sci. Rep.">
        <title>Nanopore sequencing improves the draft genome of the human pathogenic amoeba Naegleria fowleri.</title>
        <authorList>
            <person name="Liechti N."/>
            <person name="Schurch N."/>
            <person name="Bruggmann R."/>
            <person name="Wittwer M."/>
        </authorList>
    </citation>
    <scope>NUCLEOTIDE SEQUENCE [LARGE SCALE GENOMIC DNA]</scope>
    <source>
        <strain evidence="2 3">ATCC 30894</strain>
    </source>
</reference>
<feature type="compositionally biased region" description="Polar residues" evidence="1">
    <location>
        <begin position="25"/>
        <end position="35"/>
    </location>
</feature>
<dbReference type="VEuPathDB" id="AmoebaDB:NfTy_030770"/>